<feature type="domain" description="Malonyl-CoA decarboxylase C-terminal" evidence="1">
    <location>
        <begin position="167"/>
        <end position="410"/>
    </location>
</feature>
<evidence type="ECO:0000313" key="3">
    <source>
        <dbReference type="EMBL" id="MBB3190580.1"/>
    </source>
</evidence>
<evidence type="ECO:0000313" key="4">
    <source>
        <dbReference type="Proteomes" id="UP000547614"/>
    </source>
</evidence>
<dbReference type="PANTHER" id="PTHR28641">
    <property type="match status" value="1"/>
</dbReference>
<sequence length="451" mass="51367">MNMTFLQELFNNITQRDALLRRRQGDGSTPDHAQLIRACRTLLASDGEASSIAMASRALAMYARLGDDEKRRFFERLAEEFSADPTAIDTAYARYREARDNRSLQTLFDTCEPRRQELLRRLNLPSDGTLALVRMREDLLRMLRDNPGFAAIDADFAHLFGSWFNRGFLVLKRIDWNTPASILEKIIRYEAVHEIQDWDDLRRRLDARDRRCFAFFHPAIGDEPLIFVEVALHKGLPDRIQPILKGERHAVDDPDMADAAAFFGISNCQTGLRGISFGNFLIKQVVQELKQELPQLKHFVTLSPVPGFAQWLAELRNDATLPPALLESLAELDAPDWHRDPERSERLKAVVKPLAARYLVDEKNARGLPLNPVARFHLGNGAELHRINWLGDVSPKGLKQAHGLMVNYLYVLDDIERNHENYTANATVARSSEVRDLARKARKLAKGETAK</sequence>
<dbReference type="InterPro" id="IPR038917">
    <property type="entry name" value="Malonyl_CoA_deC"/>
</dbReference>
<dbReference type="GO" id="GO:0050080">
    <property type="term" value="F:malonyl-CoA decarboxylase activity"/>
    <property type="evidence" value="ECO:0007669"/>
    <property type="project" value="UniProtKB-EC"/>
</dbReference>
<dbReference type="Pfam" id="PF17408">
    <property type="entry name" value="MCD_N"/>
    <property type="match status" value="1"/>
</dbReference>
<dbReference type="EMBL" id="JACHXP010000007">
    <property type="protein sequence ID" value="MBB3190580.1"/>
    <property type="molecule type" value="Genomic_DNA"/>
</dbReference>
<dbReference type="InterPro" id="IPR035372">
    <property type="entry name" value="MCD_N"/>
</dbReference>
<evidence type="ECO:0000259" key="2">
    <source>
        <dbReference type="Pfam" id="PF17408"/>
    </source>
</evidence>
<proteinExistence type="predicted"/>
<reference evidence="3 4" key="1">
    <citation type="submission" date="2020-08" db="EMBL/GenBank/DDBJ databases">
        <title>Genomic Encyclopedia of Type Strains, Phase III (KMG-III): the genomes of soil and plant-associated and newly described type strains.</title>
        <authorList>
            <person name="Whitman W."/>
        </authorList>
    </citation>
    <scope>NUCLEOTIDE SEQUENCE [LARGE SCALE GENOMIC DNA]</scope>
    <source>
        <strain evidence="3 4">CECT 7282</strain>
    </source>
</reference>
<accession>A0A839V9D1</accession>
<dbReference type="Gene3D" id="1.20.140.90">
    <property type="entry name" value="Malonyl-CoA decarboxylase, oligemerization domain"/>
    <property type="match status" value="1"/>
</dbReference>
<keyword evidence="3" id="KW-0456">Lyase</keyword>
<dbReference type="GO" id="GO:0006633">
    <property type="term" value="P:fatty acid biosynthetic process"/>
    <property type="evidence" value="ECO:0007669"/>
    <property type="project" value="InterPro"/>
</dbReference>
<dbReference type="PANTHER" id="PTHR28641:SF1">
    <property type="entry name" value="MALONYL-COA DECARBOXYLASE, MITOCHONDRIAL"/>
    <property type="match status" value="1"/>
</dbReference>
<gene>
    <name evidence="3" type="ORF">FHR94_001813</name>
</gene>
<dbReference type="Proteomes" id="UP000547614">
    <property type="component" value="Unassembled WGS sequence"/>
</dbReference>
<dbReference type="EC" id="4.1.1.9" evidence="3"/>
<feature type="domain" description="Malonyl-CoA decarboxylase N-terminal" evidence="2">
    <location>
        <begin position="81"/>
        <end position="164"/>
    </location>
</feature>
<protein>
    <submittedName>
        <fullName evidence="3">Malonyl-CoA decarboxylase</fullName>
        <ecNumber evidence="3">4.1.1.9</ecNumber>
    </submittedName>
</protein>
<organism evidence="3 4">
    <name type="scientific">Halomonas cerina</name>
    <dbReference type="NCBI Taxonomy" id="447424"/>
    <lineage>
        <taxon>Bacteria</taxon>
        <taxon>Pseudomonadati</taxon>
        <taxon>Pseudomonadota</taxon>
        <taxon>Gammaproteobacteria</taxon>
        <taxon>Oceanospirillales</taxon>
        <taxon>Halomonadaceae</taxon>
        <taxon>Halomonas</taxon>
    </lineage>
</organism>
<dbReference type="Gene3D" id="3.40.630.150">
    <property type="entry name" value="Malonyl-CoA decarboxylase, catalytic domain"/>
    <property type="match status" value="1"/>
</dbReference>
<dbReference type="InterPro" id="IPR038351">
    <property type="entry name" value="MCD_N_sf"/>
</dbReference>
<dbReference type="InterPro" id="IPR042303">
    <property type="entry name" value="Malonyl_CoA_deC_C_sf"/>
</dbReference>
<dbReference type="AlphaFoldDB" id="A0A839V9D1"/>
<evidence type="ECO:0000259" key="1">
    <source>
        <dbReference type="Pfam" id="PF05292"/>
    </source>
</evidence>
<comment type="caution">
    <text evidence="3">The sequence shown here is derived from an EMBL/GenBank/DDBJ whole genome shotgun (WGS) entry which is preliminary data.</text>
</comment>
<dbReference type="RefSeq" id="WP_183325310.1">
    <property type="nucleotide sequence ID" value="NZ_JACHXP010000007.1"/>
</dbReference>
<keyword evidence="4" id="KW-1185">Reference proteome</keyword>
<name>A0A839V9D1_9GAMM</name>
<dbReference type="InterPro" id="IPR007956">
    <property type="entry name" value="Malonyl_CoA_deC_C"/>
</dbReference>
<dbReference type="Pfam" id="PF05292">
    <property type="entry name" value="MCD"/>
    <property type="match status" value="1"/>
</dbReference>